<accession>A0ABN1JEJ5</accession>
<keyword evidence="3 7" id="KW-0813">Transport</keyword>
<evidence type="ECO:0000256" key="5">
    <source>
        <dbReference type="ARBA" id="ARBA00022643"/>
    </source>
</evidence>
<dbReference type="NCBIfam" id="NF004049">
    <property type="entry name" value="PRK05568.1"/>
    <property type="match status" value="1"/>
</dbReference>
<reference evidence="9 10" key="1">
    <citation type="journal article" date="2019" name="Int. J. Syst. Evol. Microbiol.">
        <title>The Global Catalogue of Microorganisms (GCM) 10K type strain sequencing project: providing services to taxonomists for standard genome sequencing and annotation.</title>
        <authorList>
            <consortium name="The Broad Institute Genomics Platform"/>
            <consortium name="The Broad Institute Genome Sequencing Center for Infectious Disease"/>
            <person name="Wu L."/>
            <person name="Ma J."/>
        </authorList>
    </citation>
    <scope>NUCLEOTIDE SEQUENCE [LARGE SCALE GENOMIC DNA]</scope>
    <source>
        <strain evidence="9 10">JCM 1407</strain>
    </source>
</reference>
<sequence length="143" mass="15729">MKKISIIYWSGTGNTEKMANAILEGAKIDGVDVSLLNVSEASVDDVKNSDIVVLGCPSMGAEQLEESEMEPFVQSIESEVKGKKVALFGSFGWGDEQWMRDWEERMEQNGANLVQDQGLTANNEPDEEALSKCKDLGELLIIE</sequence>
<evidence type="ECO:0000256" key="1">
    <source>
        <dbReference type="ARBA" id="ARBA00001917"/>
    </source>
</evidence>
<evidence type="ECO:0000313" key="9">
    <source>
        <dbReference type="EMBL" id="GAA0737580.1"/>
    </source>
</evidence>
<feature type="domain" description="Flavodoxin-like" evidence="8">
    <location>
        <begin position="4"/>
        <end position="141"/>
    </location>
</feature>
<dbReference type="SUPFAM" id="SSF52218">
    <property type="entry name" value="Flavoproteins"/>
    <property type="match status" value="1"/>
</dbReference>
<dbReference type="PROSITE" id="PS00201">
    <property type="entry name" value="FLAVODOXIN"/>
    <property type="match status" value="1"/>
</dbReference>
<evidence type="ECO:0000256" key="7">
    <source>
        <dbReference type="RuleBase" id="RU367037"/>
    </source>
</evidence>
<dbReference type="PROSITE" id="PS50902">
    <property type="entry name" value="FLAVODOXIN_LIKE"/>
    <property type="match status" value="1"/>
</dbReference>
<keyword evidence="4 7" id="KW-0285">Flavoprotein</keyword>
<comment type="similarity">
    <text evidence="2 7">Belongs to the flavodoxin family.</text>
</comment>
<comment type="cofactor">
    <cofactor evidence="1 7">
        <name>FMN</name>
        <dbReference type="ChEBI" id="CHEBI:58210"/>
    </cofactor>
</comment>
<keyword evidence="10" id="KW-1185">Reference proteome</keyword>
<evidence type="ECO:0000256" key="4">
    <source>
        <dbReference type="ARBA" id="ARBA00022630"/>
    </source>
</evidence>
<evidence type="ECO:0000256" key="6">
    <source>
        <dbReference type="ARBA" id="ARBA00022982"/>
    </source>
</evidence>
<dbReference type="InterPro" id="IPR029039">
    <property type="entry name" value="Flavoprotein-like_sf"/>
</dbReference>
<dbReference type="InterPro" id="IPR001226">
    <property type="entry name" value="Flavodoxin_CS"/>
</dbReference>
<dbReference type="EMBL" id="BAAACG010000008">
    <property type="protein sequence ID" value="GAA0737580.1"/>
    <property type="molecule type" value="Genomic_DNA"/>
</dbReference>
<comment type="caution">
    <text evidence="9">The sequence shown here is derived from an EMBL/GenBank/DDBJ whole genome shotgun (WGS) entry which is preliminary data.</text>
</comment>
<dbReference type="Pfam" id="PF00258">
    <property type="entry name" value="Flavodoxin_1"/>
    <property type="match status" value="1"/>
</dbReference>
<dbReference type="PANTHER" id="PTHR43717">
    <property type="entry name" value="ANAEROBIC NITRIC OXIDE REDUCTASE FLAVORUBREDOXIN"/>
    <property type="match status" value="1"/>
</dbReference>
<gene>
    <name evidence="9" type="ORF">GCM10008906_13890</name>
</gene>
<organism evidence="9 10">
    <name type="scientific">Clostridium oceanicum</name>
    <dbReference type="NCBI Taxonomy" id="1543"/>
    <lineage>
        <taxon>Bacteria</taxon>
        <taxon>Bacillati</taxon>
        <taxon>Bacillota</taxon>
        <taxon>Clostridia</taxon>
        <taxon>Eubacteriales</taxon>
        <taxon>Clostridiaceae</taxon>
        <taxon>Clostridium</taxon>
    </lineage>
</organism>
<evidence type="ECO:0000259" key="8">
    <source>
        <dbReference type="PROSITE" id="PS50902"/>
    </source>
</evidence>
<name>A0ABN1JEJ5_9CLOT</name>
<keyword evidence="5 7" id="KW-0288">FMN</keyword>
<dbReference type="RefSeq" id="WP_343760240.1">
    <property type="nucleotide sequence ID" value="NZ_BAAACG010000008.1"/>
</dbReference>
<dbReference type="NCBIfam" id="TIGR01753">
    <property type="entry name" value="flav_short"/>
    <property type="match status" value="1"/>
</dbReference>
<dbReference type="Gene3D" id="3.40.50.360">
    <property type="match status" value="1"/>
</dbReference>
<dbReference type="Proteomes" id="UP001501510">
    <property type="component" value="Unassembled WGS sequence"/>
</dbReference>
<dbReference type="InterPro" id="IPR010087">
    <property type="entry name" value="Flav_short"/>
</dbReference>
<evidence type="ECO:0000256" key="2">
    <source>
        <dbReference type="ARBA" id="ARBA00005267"/>
    </source>
</evidence>
<dbReference type="InterPro" id="IPR008254">
    <property type="entry name" value="Flavodoxin/NO_synth"/>
</dbReference>
<evidence type="ECO:0000256" key="3">
    <source>
        <dbReference type="ARBA" id="ARBA00022448"/>
    </source>
</evidence>
<comment type="function">
    <text evidence="7">Low-potential electron donor to a number of redox enzymes.</text>
</comment>
<protein>
    <recommendedName>
        <fullName evidence="7">Flavodoxin</fullName>
    </recommendedName>
</protein>
<proteinExistence type="inferred from homology"/>
<evidence type="ECO:0000313" key="10">
    <source>
        <dbReference type="Proteomes" id="UP001501510"/>
    </source>
</evidence>
<keyword evidence="6 7" id="KW-0249">Electron transport</keyword>
<dbReference type="PANTHER" id="PTHR43717:SF1">
    <property type="entry name" value="ANAEROBIC NITRIC OXIDE REDUCTASE FLAVORUBREDOXIN"/>
    <property type="match status" value="1"/>
</dbReference>